<accession>A0A1Y2SEI9</accession>
<dbReference type="GO" id="GO:0006302">
    <property type="term" value="P:double-strand break repair"/>
    <property type="evidence" value="ECO:0007669"/>
    <property type="project" value="TreeGrafter"/>
</dbReference>
<keyword evidence="1" id="KW-0255">Endonuclease</keyword>
<gene>
    <name evidence="1" type="ORF">Xvie_01834</name>
</gene>
<dbReference type="Proteomes" id="UP000194350">
    <property type="component" value="Unassembled WGS sequence"/>
</dbReference>
<protein>
    <submittedName>
        <fullName evidence="1">ATP-dependent endonuclease</fullName>
    </submittedName>
</protein>
<sequence>MFLERVEISGFRGINQLSLVFDENMILIGENAWGKSRLLGAFTVLLSPKPELYYFNEFDFYHTWDENSERKCDLQIILTFPLLLMKMLSRIVCLARGKSIER</sequence>
<keyword evidence="1" id="KW-0378">Hydrolase</keyword>
<dbReference type="PANTHER" id="PTHR32182:SF19">
    <property type="entry name" value="HOMOLOGY WITH RECF PROTEIN"/>
    <property type="match status" value="1"/>
</dbReference>
<keyword evidence="2" id="KW-1185">Reference proteome</keyword>
<dbReference type="InterPro" id="IPR027417">
    <property type="entry name" value="P-loop_NTPase"/>
</dbReference>
<proteinExistence type="predicted"/>
<dbReference type="GO" id="GO:0000731">
    <property type="term" value="P:DNA synthesis involved in DNA repair"/>
    <property type="evidence" value="ECO:0007669"/>
    <property type="project" value="TreeGrafter"/>
</dbReference>
<dbReference type="Pfam" id="PF11398">
    <property type="entry name" value="DUF2813"/>
    <property type="match status" value="1"/>
</dbReference>
<evidence type="ECO:0000313" key="2">
    <source>
        <dbReference type="Proteomes" id="UP000194350"/>
    </source>
</evidence>
<dbReference type="PANTHER" id="PTHR32182">
    <property type="entry name" value="DNA REPLICATION AND REPAIR PROTEIN RECF"/>
    <property type="match status" value="1"/>
</dbReference>
<dbReference type="GO" id="GO:0004519">
    <property type="term" value="F:endonuclease activity"/>
    <property type="evidence" value="ECO:0007669"/>
    <property type="project" value="UniProtKB-KW"/>
</dbReference>
<organism evidence="1 2">
    <name type="scientific">Xenorhabdus vietnamensis</name>
    <dbReference type="NCBI Taxonomy" id="351656"/>
    <lineage>
        <taxon>Bacteria</taxon>
        <taxon>Pseudomonadati</taxon>
        <taxon>Pseudomonadota</taxon>
        <taxon>Gammaproteobacteria</taxon>
        <taxon>Enterobacterales</taxon>
        <taxon>Morganellaceae</taxon>
        <taxon>Xenorhabdus</taxon>
    </lineage>
</organism>
<name>A0A1Y2SEI9_9GAMM</name>
<dbReference type="AlphaFoldDB" id="A0A1Y2SEI9"/>
<comment type="caution">
    <text evidence="1">The sequence shown here is derived from an EMBL/GenBank/DDBJ whole genome shotgun (WGS) entry which is preliminary data.</text>
</comment>
<dbReference type="InterPro" id="IPR022602">
    <property type="entry name" value="DUF2813"/>
</dbReference>
<dbReference type="Gene3D" id="3.40.50.300">
    <property type="entry name" value="P-loop containing nucleotide triphosphate hydrolases"/>
    <property type="match status" value="1"/>
</dbReference>
<dbReference type="SUPFAM" id="SSF52540">
    <property type="entry name" value="P-loop containing nucleoside triphosphate hydrolases"/>
    <property type="match status" value="1"/>
</dbReference>
<reference evidence="1 2" key="1">
    <citation type="submission" date="2016-10" db="EMBL/GenBank/DDBJ databases">
        <title>Systematic genetic and metabolomic analysis of Xenorhabdus and Photorhabdus spp., highlights the requirements for a dual symbiotic and pathogenic life style.</title>
        <authorList>
            <person name="Tobias N.J."/>
            <person name="Wolff H."/>
            <person name="Djahanschiri B."/>
            <person name="Pidot S.J."/>
            <person name="Stinear T.P."/>
            <person name="Ebersberger I."/>
            <person name="Bode H.B."/>
        </authorList>
    </citation>
    <scope>NUCLEOTIDE SEQUENCE [LARGE SCALE GENOMIC DNA]</scope>
    <source>
        <strain evidence="1 2">DSM 22392</strain>
    </source>
</reference>
<dbReference type="STRING" id="351656.Xvie_01834"/>
<evidence type="ECO:0000313" key="1">
    <source>
        <dbReference type="EMBL" id="OTA16382.1"/>
    </source>
</evidence>
<dbReference type="EMBL" id="MUBJ01000008">
    <property type="protein sequence ID" value="OTA16382.1"/>
    <property type="molecule type" value="Genomic_DNA"/>
</dbReference>
<dbReference type="OrthoDB" id="5836727at2"/>
<keyword evidence="1" id="KW-0540">Nuclease</keyword>